<reference evidence="1" key="1">
    <citation type="submission" date="2020-03" db="EMBL/GenBank/DDBJ databases">
        <title>The deep terrestrial virosphere.</title>
        <authorList>
            <person name="Holmfeldt K."/>
            <person name="Nilsson E."/>
            <person name="Simone D."/>
            <person name="Lopez-Fernandez M."/>
            <person name="Wu X."/>
            <person name="de Brujin I."/>
            <person name="Lundin D."/>
            <person name="Andersson A."/>
            <person name="Bertilsson S."/>
            <person name="Dopson M."/>
        </authorList>
    </citation>
    <scope>NUCLEOTIDE SEQUENCE</scope>
    <source>
        <strain evidence="2">MM415B02531</strain>
        <strain evidence="1">TM448A01829</strain>
    </source>
</reference>
<name>A0A6H1ZSP5_9ZZZZ</name>
<evidence type="ECO:0000313" key="1">
    <source>
        <dbReference type="EMBL" id="QJA50594.1"/>
    </source>
</evidence>
<organism evidence="1">
    <name type="scientific">viral metagenome</name>
    <dbReference type="NCBI Taxonomy" id="1070528"/>
    <lineage>
        <taxon>unclassified sequences</taxon>
        <taxon>metagenomes</taxon>
        <taxon>organismal metagenomes</taxon>
    </lineage>
</organism>
<evidence type="ECO:0000313" key="2">
    <source>
        <dbReference type="EMBL" id="QJA89552.1"/>
    </source>
</evidence>
<gene>
    <name evidence="2" type="ORF">MM415B02531_0011</name>
    <name evidence="1" type="ORF">TM448A01829_0009</name>
</gene>
<dbReference type="EMBL" id="MT144205">
    <property type="protein sequence ID" value="QJA50594.1"/>
    <property type="molecule type" value="Genomic_DNA"/>
</dbReference>
<sequence>MRQLIQEVQPVVGLTPGAITGAVTVDTISLANYQHVTIFLQVTKGAGTETGAVALTQDTAVTATAAKALGFDWVWKTADAATTDVPVKTAVTSDTFNMGGVASKNSLFVIEIDSDSLDVDNDFDCLTLTLGTLVTGTASVLYVLSQPRFIDQTTHITAIA</sequence>
<accession>A0A6H1ZSP5</accession>
<protein>
    <submittedName>
        <fullName evidence="1">Uncharacterized protein</fullName>
    </submittedName>
</protein>
<proteinExistence type="predicted"/>
<dbReference type="AlphaFoldDB" id="A0A6H1ZSP5"/>
<dbReference type="EMBL" id="MT142853">
    <property type="protein sequence ID" value="QJA89552.1"/>
    <property type="molecule type" value="Genomic_DNA"/>
</dbReference>